<feature type="region of interest" description="Disordered" evidence="6">
    <location>
        <begin position="375"/>
        <end position="396"/>
    </location>
</feature>
<feature type="transmembrane region" description="Helical" evidence="7">
    <location>
        <begin position="258"/>
        <end position="278"/>
    </location>
</feature>
<dbReference type="Pfam" id="PF20684">
    <property type="entry name" value="Fung_rhodopsin"/>
    <property type="match status" value="1"/>
</dbReference>
<organism evidence="10 11">
    <name type="scientific">Metarhizium robertsii</name>
    <dbReference type="NCBI Taxonomy" id="568076"/>
    <lineage>
        <taxon>Eukaryota</taxon>
        <taxon>Fungi</taxon>
        <taxon>Dikarya</taxon>
        <taxon>Ascomycota</taxon>
        <taxon>Pezizomycotina</taxon>
        <taxon>Sordariomycetes</taxon>
        <taxon>Hypocreomycetidae</taxon>
        <taxon>Hypocreales</taxon>
        <taxon>Clavicipitaceae</taxon>
        <taxon>Metarhizium</taxon>
    </lineage>
</organism>
<dbReference type="HOGENOM" id="CLU_028200_6_4_1"/>
<dbReference type="EMBL" id="JELW01000005">
    <property type="protein sequence ID" value="EXV02463.1"/>
    <property type="molecule type" value="Genomic_DNA"/>
</dbReference>
<dbReference type="PANTHER" id="PTHR33048:SF143">
    <property type="entry name" value="EXTRACELLULAR MEMBRANE PROTEIN CFEM DOMAIN-CONTAINING PROTEIN-RELATED"/>
    <property type="match status" value="1"/>
</dbReference>
<evidence type="ECO:0000256" key="6">
    <source>
        <dbReference type="SAM" id="MobiDB-lite"/>
    </source>
</evidence>
<evidence type="ECO:0000256" key="1">
    <source>
        <dbReference type="ARBA" id="ARBA00004141"/>
    </source>
</evidence>
<evidence type="ECO:0000259" key="9">
    <source>
        <dbReference type="Pfam" id="PF20684"/>
    </source>
</evidence>
<proteinExistence type="inferred from homology"/>
<dbReference type="PANTHER" id="PTHR33048">
    <property type="entry name" value="PTH11-LIKE INTEGRAL MEMBRANE PROTEIN (AFU_ORTHOLOGUE AFUA_5G11245)"/>
    <property type="match status" value="1"/>
</dbReference>
<keyword evidence="2 7" id="KW-0812">Transmembrane</keyword>
<name>A0A0A1UYS6_9HYPO</name>
<dbReference type="AlphaFoldDB" id="A0A0A1UYS6"/>
<accession>A0A0A1UYS6</accession>
<dbReference type="Proteomes" id="UP000030151">
    <property type="component" value="Unassembled WGS sequence"/>
</dbReference>
<protein>
    <submittedName>
        <fullName evidence="10">CFEM domain protein</fullName>
    </submittedName>
</protein>
<feature type="transmembrane region" description="Helical" evidence="7">
    <location>
        <begin position="144"/>
        <end position="169"/>
    </location>
</feature>
<dbReference type="OrthoDB" id="2496787at2759"/>
<comment type="subcellular location">
    <subcellularLocation>
        <location evidence="1">Membrane</location>
        <topology evidence="1">Multi-pass membrane protein</topology>
    </subcellularLocation>
</comment>
<evidence type="ECO:0000256" key="3">
    <source>
        <dbReference type="ARBA" id="ARBA00022989"/>
    </source>
</evidence>
<feature type="transmembrane region" description="Helical" evidence="7">
    <location>
        <begin position="99"/>
        <end position="124"/>
    </location>
</feature>
<evidence type="ECO:0000256" key="4">
    <source>
        <dbReference type="ARBA" id="ARBA00023136"/>
    </source>
</evidence>
<feature type="signal peptide" evidence="8">
    <location>
        <begin position="1"/>
        <end position="20"/>
    </location>
</feature>
<dbReference type="GO" id="GO:0016020">
    <property type="term" value="C:membrane"/>
    <property type="evidence" value="ECO:0007669"/>
    <property type="project" value="UniProtKB-SubCell"/>
</dbReference>
<evidence type="ECO:0000256" key="5">
    <source>
        <dbReference type="ARBA" id="ARBA00038359"/>
    </source>
</evidence>
<feature type="chain" id="PRO_5001981227" evidence="8">
    <location>
        <begin position="21"/>
        <end position="396"/>
    </location>
</feature>
<comment type="caution">
    <text evidence="10">The sequence shown here is derived from an EMBL/GenBank/DDBJ whole genome shotgun (WGS) entry which is preliminary data.</text>
</comment>
<feature type="transmembrane region" description="Helical" evidence="7">
    <location>
        <begin position="63"/>
        <end position="84"/>
    </location>
</feature>
<evidence type="ECO:0000256" key="2">
    <source>
        <dbReference type="ARBA" id="ARBA00022692"/>
    </source>
</evidence>
<evidence type="ECO:0000313" key="10">
    <source>
        <dbReference type="EMBL" id="EXV02463.1"/>
    </source>
</evidence>
<gene>
    <name evidence="10" type="ORF">X797_004595</name>
</gene>
<reference evidence="10 11" key="1">
    <citation type="submission" date="2014-02" db="EMBL/GenBank/DDBJ databases">
        <title>The genome sequence of the entomopathogenic fungus Metarhizium robertsii ARSEF 2575.</title>
        <authorList>
            <person name="Giuliano Garisto Donzelli B."/>
            <person name="Roe B.A."/>
            <person name="Macmil S.L."/>
            <person name="Krasnoff S.B."/>
            <person name="Gibson D.M."/>
        </authorList>
    </citation>
    <scope>NUCLEOTIDE SEQUENCE [LARGE SCALE GENOMIC DNA]</scope>
    <source>
        <strain evidence="10 11">ARSEF 2575</strain>
    </source>
</reference>
<sequence length="396" mass="44785">MSRVCLLAPCVAASLTKAECRDTSCLCADQTILNGAAKCVRTFCDFGQQLACNRKPRDRSGQYNATSIAMCSVTGLLVLARLVFKQYFSYQRTLKTDDWVIIVSVLVGLPCTILNTTGLTHYGLGKDVWTMQPATIAEFARYFYIQQILYIFLITSIKISLLCFYLTIFPGRTTRLLLWITVAFSASFGVVSTIVSIFQCTPIRFYWMQYVQEEDGKCLNINLLGWINGAVSVGIDVWMIGIPLSQIKKLELHWKKKIGAAIMFLTGTFVTVVSILRLQSLLYFYSSENPTWDLWHTAWWSTIEINIGLICACLPTVRLILVRMCPRVFGSTINSTMARSRASRGNSMLVRRQQVRIVSLDIQLENASSTKIKEEQWEASLTAPEEQPDENFYHAK</sequence>
<dbReference type="InterPro" id="IPR052337">
    <property type="entry name" value="SAT4-like"/>
</dbReference>
<evidence type="ECO:0000256" key="8">
    <source>
        <dbReference type="SAM" id="SignalP"/>
    </source>
</evidence>
<keyword evidence="3 7" id="KW-1133">Transmembrane helix</keyword>
<evidence type="ECO:0000313" key="11">
    <source>
        <dbReference type="Proteomes" id="UP000030151"/>
    </source>
</evidence>
<dbReference type="InterPro" id="IPR049326">
    <property type="entry name" value="Rhodopsin_dom_fungi"/>
</dbReference>
<keyword evidence="4 7" id="KW-0472">Membrane</keyword>
<keyword evidence="8" id="KW-0732">Signal</keyword>
<feature type="domain" description="Rhodopsin" evidence="9">
    <location>
        <begin position="89"/>
        <end position="322"/>
    </location>
</feature>
<feature type="transmembrane region" description="Helical" evidence="7">
    <location>
        <begin position="219"/>
        <end position="238"/>
    </location>
</feature>
<comment type="similarity">
    <text evidence="5">Belongs to the SAT4 family.</text>
</comment>
<feature type="transmembrane region" description="Helical" evidence="7">
    <location>
        <begin position="176"/>
        <end position="199"/>
    </location>
</feature>
<evidence type="ECO:0000256" key="7">
    <source>
        <dbReference type="SAM" id="Phobius"/>
    </source>
</evidence>
<feature type="transmembrane region" description="Helical" evidence="7">
    <location>
        <begin position="298"/>
        <end position="321"/>
    </location>
</feature>